<evidence type="ECO:0000313" key="2">
    <source>
        <dbReference type="Proteomes" id="UP000055702"/>
    </source>
</evidence>
<dbReference type="RefSeq" id="WP_011635554.1">
    <property type="nucleotide sequence ID" value="NZ_JBBMQR010000016.1"/>
</dbReference>
<organism evidence="1">
    <name type="scientific">Shewanella frigidimarina</name>
    <dbReference type="NCBI Taxonomy" id="56812"/>
    <lineage>
        <taxon>Bacteria</taxon>
        <taxon>Pseudomonadati</taxon>
        <taxon>Pseudomonadota</taxon>
        <taxon>Gammaproteobacteria</taxon>
        <taxon>Alteromonadales</taxon>
        <taxon>Shewanellaceae</taxon>
        <taxon>Shewanella</taxon>
    </lineage>
</organism>
<dbReference type="AlphaFoldDB" id="A0A119D094"/>
<accession>A0A119D094</accession>
<dbReference type="OMA" id="CLEVFAL"/>
<gene>
    <name evidence="1" type="ORF">AWJ07_13750</name>
</gene>
<dbReference type="Proteomes" id="UP000055702">
    <property type="component" value="Unassembled WGS sequence"/>
</dbReference>
<name>A0A119D094_SHEFR</name>
<dbReference type="InterPro" id="IPR024787">
    <property type="entry name" value="EcsC"/>
</dbReference>
<protein>
    <submittedName>
        <fullName evidence="1">Peptidase</fullName>
    </submittedName>
</protein>
<dbReference type="PANTHER" id="PTHR41260">
    <property type="entry name" value="PROTEIN ECSC"/>
    <property type="match status" value="1"/>
</dbReference>
<dbReference type="GeneID" id="41835425"/>
<reference evidence="1 2" key="1">
    <citation type="submission" date="2016-01" db="EMBL/GenBank/DDBJ databases">
        <title>Draft genome of the antarctic isolate Shewanella frigidimarina Ag06-30.</title>
        <authorList>
            <person name="Parmeciano Di Noto G."/>
            <person name="Vazquez S."/>
            <person name="Mac Cormack W."/>
            <person name="Iriarte A."/>
            <person name="Quiroga C."/>
        </authorList>
    </citation>
    <scope>NUCLEOTIDE SEQUENCE [LARGE SCALE GENOMIC DNA]</scope>
    <source>
        <strain evidence="1 2">Ag06-30</strain>
    </source>
</reference>
<sequence>MNISESHTKELLVAKSLLENPGLAVKITNLIGTPIEKGLALLPDNWNKNIAKVTEKSLIKASEAAIFTMKDIPGEESSNLWHKLGVAASGGVGGFFGLAAIAVELPISTSIMLRSIADIARSEGELITTLETKMACLEVFALGGESDLDDGSESGYFAVRAALAKSVSEAAEFMVKKGITDEAAPMLVKLITKIAEKFGVQVTQKAAAQAVPAIGAAGGAIINTLFIDHFQDMARGHFIVRKLERIYGYETIKSAYHSLPRKGSK</sequence>
<evidence type="ECO:0000313" key="1">
    <source>
        <dbReference type="EMBL" id="KVX02573.1"/>
    </source>
</evidence>
<dbReference type="Pfam" id="PF12787">
    <property type="entry name" value="EcsC"/>
    <property type="match status" value="1"/>
</dbReference>
<dbReference type="PANTHER" id="PTHR41260:SF1">
    <property type="entry name" value="PROTEIN ECSC"/>
    <property type="match status" value="1"/>
</dbReference>
<comment type="caution">
    <text evidence="1">The sequence shown here is derived from an EMBL/GenBank/DDBJ whole genome shotgun (WGS) entry which is preliminary data.</text>
</comment>
<proteinExistence type="predicted"/>
<dbReference type="EMBL" id="LRDC01000012">
    <property type="protein sequence ID" value="KVX02573.1"/>
    <property type="molecule type" value="Genomic_DNA"/>
</dbReference>